<keyword evidence="4" id="KW-0800">Toxin</keyword>
<evidence type="ECO:0000256" key="2">
    <source>
        <dbReference type="ARBA" id="ARBA00004613"/>
    </source>
</evidence>
<proteinExistence type="predicted"/>
<dbReference type="InterPro" id="IPR001343">
    <property type="entry name" value="Hemolysn_Ca-bd"/>
</dbReference>
<dbReference type="SUPFAM" id="SSF51120">
    <property type="entry name" value="beta-Roll"/>
    <property type="match status" value="2"/>
</dbReference>
<name>A0A1I3NQU0_9RHOB</name>
<protein>
    <submittedName>
        <fullName evidence="9">Hemolysin-type calcium-binding repeat-containing protein</fullName>
    </submittedName>
</protein>
<dbReference type="PRINTS" id="PR00313">
    <property type="entry name" value="CABNDNGRPT"/>
</dbReference>
<gene>
    <name evidence="9" type="ORF">SAMN05216258_11426</name>
</gene>
<dbReference type="Pfam" id="PF00353">
    <property type="entry name" value="HemolysinCabind"/>
    <property type="match status" value="4"/>
</dbReference>
<feature type="region of interest" description="Disordered" evidence="8">
    <location>
        <begin position="300"/>
        <end position="369"/>
    </location>
</feature>
<accession>A0A1I3NQU0</accession>
<dbReference type="InterPro" id="IPR050557">
    <property type="entry name" value="RTX_toxin/Mannuronan_C5-epim"/>
</dbReference>
<dbReference type="PANTHER" id="PTHR38340:SF1">
    <property type="entry name" value="S-LAYER PROTEIN"/>
    <property type="match status" value="1"/>
</dbReference>
<feature type="region of interest" description="Disordered" evidence="8">
    <location>
        <begin position="255"/>
        <end position="288"/>
    </location>
</feature>
<keyword evidence="5" id="KW-0677">Repeat</keyword>
<evidence type="ECO:0000313" key="9">
    <source>
        <dbReference type="EMBL" id="SFJ11340.1"/>
    </source>
</evidence>
<evidence type="ECO:0000256" key="4">
    <source>
        <dbReference type="ARBA" id="ARBA00022656"/>
    </source>
</evidence>
<evidence type="ECO:0000256" key="7">
    <source>
        <dbReference type="ARBA" id="ARBA00023136"/>
    </source>
</evidence>
<keyword evidence="3" id="KW-0964">Secreted</keyword>
<dbReference type="PROSITE" id="PS00330">
    <property type="entry name" value="HEMOLYSIN_CALCIUM"/>
    <property type="match status" value="6"/>
</dbReference>
<evidence type="ECO:0000256" key="5">
    <source>
        <dbReference type="ARBA" id="ARBA00022737"/>
    </source>
</evidence>
<dbReference type="PRINTS" id="PR01488">
    <property type="entry name" value="RTXTOXINA"/>
</dbReference>
<dbReference type="GO" id="GO:0090729">
    <property type="term" value="F:toxin activity"/>
    <property type="evidence" value="ECO:0007669"/>
    <property type="project" value="UniProtKB-KW"/>
</dbReference>
<dbReference type="InterPro" id="IPR003995">
    <property type="entry name" value="RTX_toxin_determinant-A"/>
</dbReference>
<keyword evidence="7" id="KW-0472">Membrane</keyword>
<dbReference type="GO" id="GO:0005576">
    <property type="term" value="C:extracellular region"/>
    <property type="evidence" value="ECO:0007669"/>
    <property type="project" value="UniProtKB-SubCell"/>
</dbReference>
<dbReference type="RefSeq" id="WP_092865108.1">
    <property type="nucleotide sequence ID" value="NZ_FOQH01000014.1"/>
</dbReference>
<keyword evidence="10" id="KW-1185">Reference proteome</keyword>
<evidence type="ECO:0000256" key="8">
    <source>
        <dbReference type="SAM" id="MobiDB-lite"/>
    </source>
</evidence>
<comment type="subcellular location">
    <subcellularLocation>
        <location evidence="1">Membrane</location>
    </subcellularLocation>
    <subcellularLocation>
        <location evidence="2">Secreted</location>
    </subcellularLocation>
</comment>
<evidence type="ECO:0000313" key="10">
    <source>
        <dbReference type="Proteomes" id="UP000199377"/>
    </source>
</evidence>
<dbReference type="InterPro" id="IPR011049">
    <property type="entry name" value="Serralysin-like_metalloprot_C"/>
</dbReference>
<dbReference type="AlphaFoldDB" id="A0A1I3NQU0"/>
<dbReference type="STRING" id="1114924.SAMN05216258_11426"/>
<dbReference type="GO" id="GO:0005509">
    <property type="term" value="F:calcium ion binding"/>
    <property type="evidence" value="ECO:0007669"/>
    <property type="project" value="InterPro"/>
</dbReference>
<evidence type="ECO:0000256" key="3">
    <source>
        <dbReference type="ARBA" id="ARBA00022525"/>
    </source>
</evidence>
<dbReference type="InterPro" id="IPR018511">
    <property type="entry name" value="Hemolysin-typ_Ca-bd_CS"/>
</dbReference>
<keyword evidence="6" id="KW-0843">Virulence</keyword>
<evidence type="ECO:0000256" key="6">
    <source>
        <dbReference type="ARBA" id="ARBA00023026"/>
    </source>
</evidence>
<dbReference type="OrthoDB" id="6305173at2"/>
<dbReference type="GO" id="GO:0016020">
    <property type="term" value="C:membrane"/>
    <property type="evidence" value="ECO:0007669"/>
    <property type="project" value="UniProtKB-SubCell"/>
</dbReference>
<organism evidence="9 10">
    <name type="scientific">Albimonas pacifica</name>
    <dbReference type="NCBI Taxonomy" id="1114924"/>
    <lineage>
        <taxon>Bacteria</taxon>
        <taxon>Pseudomonadati</taxon>
        <taxon>Pseudomonadota</taxon>
        <taxon>Alphaproteobacteria</taxon>
        <taxon>Rhodobacterales</taxon>
        <taxon>Paracoccaceae</taxon>
        <taxon>Albimonas</taxon>
    </lineage>
</organism>
<evidence type="ECO:0000256" key="1">
    <source>
        <dbReference type="ARBA" id="ARBA00004370"/>
    </source>
</evidence>
<reference evidence="9 10" key="1">
    <citation type="submission" date="2016-10" db="EMBL/GenBank/DDBJ databases">
        <authorList>
            <person name="de Groot N.N."/>
        </authorList>
    </citation>
    <scope>NUCLEOTIDE SEQUENCE [LARGE SCALE GENOMIC DNA]</scope>
    <source>
        <strain evidence="9 10">CGMCC 1.11030</strain>
    </source>
</reference>
<dbReference type="Gene3D" id="2.150.10.10">
    <property type="entry name" value="Serralysin-like metalloprotease, C-terminal"/>
    <property type="match status" value="4"/>
</dbReference>
<dbReference type="PANTHER" id="PTHR38340">
    <property type="entry name" value="S-LAYER PROTEIN"/>
    <property type="match status" value="1"/>
</dbReference>
<feature type="compositionally biased region" description="Gly residues" evidence="8">
    <location>
        <begin position="300"/>
        <end position="310"/>
    </location>
</feature>
<sequence length="447" mass="45207">MARLTIRAGDPPGAVRYTAQAALDGLAVLSPQVGPLRPRPDGREALQTLQGPEDPFLVFARTLTVSWRLDAQGRATRALSAFLERPDGEVEWRFVAVGARAGRLLGAAVEAVGAGGDPMRPLAQVAQRVEGGRGDDTLEGGLRDDVIAGGRGDDRLHGSAGADRLDGGAGEDRLDYAQLGAALGLGPRQAGLRLDVEAGLVRLPGRFRDAFEDIEGFALTDAADRARDGRGASFVALGGGADRAAMGGGDDRVHGDGGPDRIAGQGGSDLVFGGDGDDRLNGGDGADALWGEGGDDLLRGGAGGDTLDGGAGRDRLFGAAGDDTLRGQDGDDELAGQAGDDRLEGGEGDDLLRGGGGDDDLDGGGGLDRLAGGPGADLFRFGAQGGEALDFEPGLDRAALAGADPADLAFVDVADGVRVEAPEDGPAVLFHGLSAAQLDDPANFLLA</sequence>
<dbReference type="Proteomes" id="UP000199377">
    <property type="component" value="Unassembled WGS sequence"/>
</dbReference>
<dbReference type="EMBL" id="FOQH01000014">
    <property type="protein sequence ID" value="SFJ11340.1"/>
    <property type="molecule type" value="Genomic_DNA"/>
</dbReference>